<dbReference type="Pfam" id="PF00072">
    <property type="entry name" value="Response_reg"/>
    <property type="match status" value="1"/>
</dbReference>
<dbReference type="Gene3D" id="3.40.50.180">
    <property type="entry name" value="Methylesterase CheB, C-terminal domain"/>
    <property type="match status" value="1"/>
</dbReference>
<keyword evidence="2 6" id="KW-0145">Chemotaxis</keyword>
<dbReference type="GO" id="GO:0008984">
    <property type="term" value="F:protein-glutamate methylesterase activity"/>
    <property type="evidence" value="ECO:0007669"/>
    <property type="project" value="UniProtKB-UniRule"/>
</dbReference>
<feature type="modified residue" description="4-aspartylphosphate" evidence="6 8">
    <location>
        <position position="62"/>
    </location>
</feature>
<dbReference type="GO" id="GO:0000156">
    <property type="term" value="F:phosphorelay response regulator activity"/>
    <property type="evidence" value="ECO:0007669"/>
    <property type="project" value="InterPro"/>
</dbReference>
<dbReference type="EC" id="3.1.1.61" evidence="6"/>
<dbReference type="GO" id="GO:0050568">
    <property type="term" value="F:protein-glutamine glutaminase activity"/>
    <property type="evidence" value="ECO:0007669"/>
    <property type="project" value="UniProtKB-UniRule"/>
</dbReference>
<organism evidence="11 12">
    <name type="scientific">Christensenella hongkongensis</name>
    <dbReference type="NCBI Taxonomy" id="270498"/>
    <lineage>
        <taxon>Bacteria</taxon>
        <taxon>Bacillati</taxon>
        <taxon>Bacillota</taxon>
        <taxon>Clostridia</taxon>
        <taxon>Christensenellales</taxon>
        <taxon>Christensenellaceae</taxon>
        <taxon>Christensenella</taxon>
    </lineage>
</organism>
<dbReference type="SUPFAM" id="SSF52738">
    <property type="entry name" value="Methylesterase CheB, C-terminal domain"/>
    <property type="match status" value="1"/>
</dbReference>
<dbReference type="AlphaFoldDB" id="A0A0M2NHS3"/>
<dbReference type="GO" id="GO:0005737">
    <property type="term" value="C:cytoplasm"/>
    <property type="evidence" value="ECO:0007669"/>
    <property type="project" value="UniProtKB-SubCell"/>
</dbReference>
<dbReference type="Proteomes" id="UP000034076">
    <property type="component" value="Unassembled WGS sequence"/>
</dbReference>
<dbReference type="RefSeq" id="WP_046443816.1">
    <property type="nucleotide sequence ID" value="NZ_LAYJ01000105.1"/>
</dbReference>
<feature type="domain" description="Response regulatory" evidence="9">
    <location>
        <begin position="11"/>
        <end position="124"/>
    </location>
</feature>
<accession>A0A0M2NHS3</accession>
<evidence type="ECO:0000259" key="9">
    <source>
        <dbReference type="PROSITE" id="PS50110"/>
    </source>
</evidence>
<dbReference type="PANTHER" id="PTHR42872">
    <property type="entry name" value="PROTEIN-GLUTAMATE METHYLESTERASE/PROTEIN-GLUTAMINE GLUTAMINASE"/>
    <property type="match status" value="1"/>
</dbReference>
<gene>
    <name evidence="6" type="primary">cheB</name>
    <name evidence="11" type="ORF">CHK_1962</name>
</gene>
<dbReference type="InterPro" id="IPR008248">
    <property type="entry name" value="CheB-like"/>
</dbReference>
<dbReference type="Gene3D" id="3.40.50.2300">
    <property type="match status" value="1"/>
</dbReference>
<dbReference type="Pfam" id="PF01339">
    <property type="entry name" value="CheB_methylest"/>
    <property type="match status" value="1"/>
</dbReference>
<dbReference type="NCBIfam" id="NF009206">
    <property type="entry name" value="PRK12555.1"/>
    <property type="match status" value="1"/>
</dbReference>
<evidence type="ECO:0000313" key="11">
    <source>
        <dbReference type="EMBL" id="KKI50496.1"/>
    </source>
</evidence>
<comment type="domain">
    <text evidence="6">Contains a C-terminal catalytic domain, and an N-terminal region which modulates catalytic activity.</text>
</comment>
<evidence type="ECO:0000256" key="3">
    <source>
        <dbReference type="ARBA" id="ARBA00022801"/>
    </source>
</evidence>
<dbReference type="PROSITE" id="PS50110">
    <property type="entry name" value="RESPONSE_REGULATORY"/>
    <property type="match status" value="1"/>
</dbReference>
<evidence type="ECO:0000256" key="5">
    <source>
        <dbReference type="ARBA" id="ARBA00048267"/>
    </source>
</evidence>
<keyword evidence="12" id="KW-1185">Reference proteome</keyword>
<keyword evidence="1 6" id="KW-0963">Cytoplasm</keyword>
<evidence type="ECO:0000256" key="8">
    <source>
        <dbReference type="PROSITE-ProRule" id="PRU00169"/>
    </source>
</evidence>
<keyword evidence="6 8" id="KW-0597">Phosphoprotein</keyword>
<comment type="subcellular location">
    <subcellularLocation>
        <location evidence="6">Cytoplasm</location>
    </subcellularLocation>
</comment>
<dbReference type="HAMAP" id="MF_00099">
    <property type="entry name" value="CheB_chemtxs"/>
    <property type="match status" value="1"/>
</dbReference>
<evidence type="ECO:0000256" key="2">
    <source>
        <dbReference type="ARBA" id="ARBA00022500"/>
    </source>
</evidence>
<comment type="PTM">
    <text evidence="6">Phosphorylated by CheA. Phosphorylation of the N-terminal regulatory domain activates the methylesterase activity.</text>
</comment>
<dbReference type="InterPro" id="IPR035909">
    <property type="entry name" value="CheB_C"/>
</dbReference>
<evidence type="ECO:0000256" key="4">
    <source>
        <dbReference type="ARBA" id="ARBA00024867"/>
    </source>
</evidence>
<dbReference type="PATRIC" id="fig|270498.16.peg.1477"/>
<reference evidence="11 12" key="1">
    <citation type="submission" date="2015-04" db="EMBL/GenBank/DDBJ databases">
        <title>Draft genome sequence of bacteremic isolate Catabacter hongkongensis type strain HKU16T.</title>
        <authorList>
            <person name="Lau S.K."/>
            <person name="Teng J.L."/>
            <person name="Huang Y."/>
            <person name="Curreem S.O."/>
            <person name="Tsui S.K."/>
            <person name="Woo P.C."/>
        </authorList>
    </citation>
    <scope>NUCLEOTIDE SEQUENCE [LARGE SCALE GENOMIC DNA]</scope>
    <source>
        <strain evidence="11 12">HKU16</strain>
    </source>
</reference>
<comment type="caution">
    <text evidence="11">The sequence shown here is derived from an EMBL/GenBank/DDBJ whole genome shotgun (WGS) entry which is preliminary data.</text>
</comment>
<comment type="catalytic activity">
    <reaction evidence="6">
        <text>L-glutaminyl-[protein] + H2O = L-glutamyl-[protein] + NH4(+)</text>
        <dbReference type="Rhea" id="RHEA:16441"/>
        <dbReference type="Rhea" id="RHEA-COMP:10207"/>
        <dbReference type="Rhea" id="RHEA-COMP:10208"/>
        <dbReference type="ChEBI" id="CHEBI:15377"/>
        <dbReference type="ChEBI" id="CHEBI:28938"/>
        <dbReference type="ChEBI" id="CHEBI:29973"/>
        <dbReference type="ChEBI" id="CHEBI:30011"/>
        <dbReference type="EC" id="3.5.1.44"/>
    </reaction>
</comment>
<dbReference type="PANTHER" id="PTHR42872:SF6">
    <property type="entry name" value="PROTEIN-GLUTAMATE METHYLESTERASE_PROTEIN-GLUTAMINE GLUTAMINASE"/>
    <property type="match status" value="1"/>
</dbReference>
<proteinExistence type="inferred from homology"/>
<feature type="active site" evidence="6 7">
    <location>
        <position position="295"/>
    </location>
</feature>
<feature type="active site" evidence="6 7">
    <location>
        <position position="199"/>
    </location>
</feature>
<evidence type="ECO:0000259" key="10">
    <source>
        <dbReference type="PROSITE" id="PS50122"/>
    </source>
</evidence>
<dbReference type="PIRSF" id="PIRSF000876">
    <property type="entry name" value="RR_chemtxs_CheB"/>
    <property type="match status" value="1"/>
</dbReference>
<sequence>MKAIGNENKIKLLIVDDSVFYRTAIANSLINHPKIQVVGTAENPFDAKDKILALKPDVMTLDVEMPKMSGIDFLKIMMQQRPMPVVVVSSVSGIVFEAMRAGAVDFVAKPSAGQKGCLESFTQEIAAKIVIASKASMKRFQRPAKPAANTKTVNVAPGVTVGNPYGLIALGASTGGTEATSVILRRLPKNIPGMVVTQHMPPVFTNMYAQRLDKECAVSVKEAADNDVVKPGWVYIAPGDKHLTVTKSGNDMVLHCRAGDKVNGHCPSVDVMFQSVAKFADQSTVGILLTGMGADGAQGLLEMKNKGAFTIGQDEATCVVYGMPMVAKKLGAVTKQEPLEEIAPALMNYLVAGNVKK</sequence>
<feature type="active site" evidence="6 7">
    <location>
        <position position="173"/>
    </location>
</feature>
<dbReference type="EC" id="3.5.1.44" evidence="6"/>
<protein>
    <recommendedName>
        <fullName evidence="6">Protein-glutamate methylesterase/protein-glutamine glutaminase</fullName>
        <ecNumber evidence="6">3.1.1.61</ecNumber>
        <ecNumber evidence="6">3.5.1.44</ecNumber>
    </recommendedName>
</protein>
<evidence type="ECO:0000313" key="12">
    <source>
        <dbReference type="Proteomes" id="UP000034076"/>
    </source>
</evidence>
<evidence type="ECO:0000256" key="6">
    <source>
        <dbReference type="HAMAP-Rule" id="MF_00099"/>
    </source>
</evidence>
<comment type="catalytic activity">
    <reaction evidence="5 6">
        <text>[protein]-L-glutamate 5-O-methyl ester + H2O = L-glutamyl-[protein] + methanol + H(+)</text>
        <dbReference type="Rhea" id="RHEA:23236"/>
        <dbReference type="Rhea" id="RHEA-COMP:10208"/>
        <dbReference type="Rhea" id="RHEA-COMP:10311"/>
        <dbReference type="ChEBI" id="CHEBI:15377"/>
        <dbReference type="ChEBI" id="CHEBI:15378"/>
        <dbReference type="ChEBI" id="CHEBI:17790"/>
        <dbReference type="ChEBI" id="CHEBI:29973"/>
        <dbReference type="ChEBI" id="CHEBI:82795"/>
        <dbReference type="EC" id="3.1.1.61"/>
    </reaction>
</comment>
<evidence type="ECO:0000256" key="7">
    <source>
        <dbReference type="PROSITE-ProRule" id="PRU00050"/>
    </source>
</evidence>
<dbReference type="InterPro" id="IPR000673">
    <property type="entry name" value="Sig_transdc_resp-reg_Me-estase"/>
</dbReference>
<dbReference type="NCBIfam" id="NF001965">
    <property type="entry name" value="PRK00742.1"/>
    <property type="match status" value="1"/>
</dbReference>
<dbReference type="CDD" id="cd16432">
    <property type="entry name" value="CheB_Rec"/>
    <property type="match status" value="1"/>
</dbReference>
<dbReference type="EMBL" id="LAYJ01000105">
    <property type="protein sequence ID" value="KKI50496.1"/>
    <property type="molecule type" value="Genomic_DNA"/>
</dbReference>
<dbReference type="SMART" id="SM00448">
    <property type="entry name" value="REC"/>
    <property type="match status" value="1"/>
</dbReference>
<dbReference type="CDD" id="cd17541">
    <property type="entry name" value="REC_CheB-like"/>
    <property type="match status" value="1"/>
</dbReference>
<comment type="function">
    <text evidence="6">Involved in chemotaxis. Part of a chemotaxis signal transduction system that modulates chemotaxis in response to various stimuli. Catalyzes the demethylation of specific methylglutamate residues introduced into the chemoreceptors (methyl-accepting chemotaxis proteins or MCP) by CheR. Also mediates the irreversible deamidation of specific glutamine residues to glutamic acid.</text>
</comment>
<dbReference type="InterPro" id="IPR001789">
    <property type="entry name" value="Sig_transdc_resp-reg_receiver"/>
</dbReference>
<dbReference type="InterPro" id="IPR011006">
    <property type="entry name" value="CheY-like_superfamily"/>
</dbReference>
<comment type="similarity">
    <text evidence="6">Belongs to the CheB family.</text>
</comment>
<dbReference type="SUPFAM" id="SSF52172">
    <property type="entry name" value="CheY-like"/>
    <property type="match status" value="1"/>
</dbReference>
<comment type="function">
    <text evidence="4">May play the central regulatory role in sporulation. It may be an element of the effector pathway responsible for the activation of sporulation genes in response to nutritional stress. Spo0A may act in concert with spo0H (a sigma factor) to control the expression of some genes that are critical to the sporulation process.</text>
</comment>
<dbReference type="STRING" id="270498.CHK_1962"/>
<dbReference type="PROSITE" id="PS50122">
    <property type="entry name" value="CHEB"/>
    <property type="match status" value="1"/>
</dbReference>
<keyword evidence="3 6" id="KW-0378">Hydrolase</keyword>
<evidence type="ECO:0000256" key="1">
    <source>
        <dbReference type="ARBA" id="ARBA00022490"/>
    </source>
</evidence>
<dbReference type="GO" id="GO:0006935">
    <property type="term" value="P:chemotaxis"/>
    <property type="evidence" value="ECO:0007669"/>
    <property type="project" value="UniProtKB-UniRule"/>
</dbReference>
<name>A0A0M2NHS3_9FIRM</name>
<feature type="domain" description="CheB-type methylesterase" evidence="10">
    <location>
        <begin position="164"/>
        <end position="353"/>
    </location>
</feature>